<dbReference type="Gene3D" id="2.40.70.10">
    <property type="entry name" value="Acid Proteases"/>
    <property type="match status" value="1"/>
</dbReference>
<feature type="non-terminal residue" evidence="1">
    <location>
        <position position="1"/>
    </location>
</feature>
<dbReference type="PANTHER" id="PTHR15503">
    <property type="entry name" value="LDOC1 RELATED"/>
    <property type="match status" value="1"/>
</dbReference>
<keyword evidence="2" id="KW-1185">Reference proteome</keyword>
<evidence type="ECO:0000313" key="1">
    <source>
        <dbReference type="EMBL" id="WMV45510.1"/>
    </source>
</evidence>
<organism evidence="1 2">
    <name type="scientific">Solanum verrucosum</name>
    <dbReference type="NCBI Taxonomy" id="315347"/>
    <lineage>
        <taxon>Eukaryota</taxon>
        <taxon>Viridiplantae</taxon>
        <taxon>Streptophyta</taxon>
        <taxon>Embryophyta</taxon>
        <taxon>Tracheophyta</taxon>
        <taxon>Spermatophyta</taxon>
        <taxon>Magnoliopsida</taxon>
        <taxon>eudicotyledons</taxon>
        <taxon>Gunneridae</taxon>
        <taxon>Pentapetalae</taxon>
        <taxon>asterids</taxon>
        <taxon>lamiids</taxon>
        <taxon>Solanales</taxon>
        <taxon>Solanaceae</taxon>
        <taxon>Solanoideae</taxon>
        <taxon>Solaneae</taxon>
        <taxon>Solanum</taxon>
    </lineage>
</organism>
<sequence length="381" mass="43252">SLLKNVNARNANTAPPAPDQEVLNAEFWNDIQLLAQSVTNQNNQQVLVPANASGGSVVARVRDFVRMNLPEFLGSQIGEDPQNFIDEVKKIFGSMQVIGNNRVELASYQLKDVAHTWYTQWKENRGTNAAPITWECFSETFLDRFFPREFREAKAQEFTNLRQDSGATISFVTPYIAVNFDVSPETLSEPFLVSTPIVDPVIARRVYKNCIVTVSQKVNSADLVDLEMVDFDIILGMDWLHSYYASIDCRTRIVRFQFPDEPILERKGSSLAPMGRFISYLKARKIISRGYLYHIVRVKDSSSETPTVESIPVVNEFPKVFPQDISGVFPKREINFGIYILLDTQPISIPPYRMALAVLKEFKKQLKDLLDKGFIKPTISP</sequence>
<protein>
    <recommendedName>
        <fullName evidence="3">Gag-pol polyprotein</fullName>
    </recommendedName>
</protein>
<dbReference type="Gene3D" id="3.10.10.10">
    <property type="entry name" value="HIV Type 1 Reverse Transcriptase, subunit A, domain 1"/>
    <property type="match status" value="1"/>
</dbReference>
<dbReference type="PANTHER" id="PTHR15503:SF45">
    <property type="entry name" value="RNA-DIRECTED DNA POLYMERASE HOMOLOG"/>
    <property type="match status" value="1"/>
</dbReference>
<dbReference type="InterPro" id="IPR032567">
    <property type="entry name" value="RTL1-rel"/>
</dbReference>
<evidence type="ECO:0008006" key="3">
    <source>
        <dbReference type="Google" id="ProtNLM"/>
    </source>
</evidence>
<dbReference type="InterPro" id="IPR043502">
    <property type="entry name" value="DNA/RNA_pol_sf"/>
</dbReference>
<dbReference type="InterPro" id="IPR021109">
    <property type="entry name" value="Peptidase_aspartic_dom_sf"/>
</dbReference>
<reference evidence="1" key="1">
    <citation type="submission" date="2023-08" db="EMBL/GenBank/DDBJ databases">
        <title>A de novo genome assembly of Solanum verrucosum Schlechtendal, a Mexican diploid species geographically isolated from the other diploid A-genome species in potato relatives.</title>
        <authorList>
            <person name="Hosaka K."/>
        </authorList>
    </citation>
    <scope>NUCLEOTIDE SEQUENCE</scope>
    <source>
        <tissue evidence="1">Young leaves</tissue>
    </source>
</reference>
<evidence type="ECO:0000313" key="2">
    <source>
        <dbReference type="Proteomes" id="UP001234989"/>
    </source>
</evidence>
<dbReference type="SUPFAM" id="SSF56672">
    <property type="entry name" value="DNA/RNA polymerases"/>
    <property type="match status" value="1"/>
</dbReference>
<dbReference type="Proteomes" id="UP001234989">
    <property type="component" value="Chromosome 9"/>
</dbReference>
<name>A0AAF0UGV7_SOLVR</name>
<proteinExistence type="predicted"/>
<dbReference type="EMBL" id="CP133620">
    <property type="protein sequence ID" value="WMV45510.1"/>
    <property type="molecule type" value="Genomic_DNA"/>
</dbReference>
<gene>
    <name evidence="1" type="ORF">MTR67_038895</name>
</gene>
<dbReference type="AlphaFoldDB" id="A0AAF0UGV7"/>
<dbReference type="Pfam" id="PF08284">
    <property type="entry name" value="RVP_2"/>
    <property type="match status" value="1"/>
</dbReference>
<accession>A0AAF0UGV7</accession>
<dbReference type="CDD" id="cd00303">
    <property type="entry name" value="retropepsin_like"/>
    <property type="match status" value="1"/>
</dbReference>